<protein>
    <submittedName>
        <fullName evidence="7">Aste57867_14121 protein</fullName>
    </submittedName>
</protein>
<feature type="disulfide bond" evidence="3">
    <location>
        <begin position="104"/>
        <end position="113"/>
    </location>
</feature>
<dbReference type="Pfam" id="PF07974">
    <property type="entry name" value="EGF_2"/>
    <property type="match status" value="1"/>
</dbReference>
<keyword evidence="1 4" id="KW-0732">Signal</keyword>
<dbReference type="InterPro" id="IPR000742">
    <property type="entry name" value="EGF"/>
</dbReference>
<dbReference type="EMBL" id="VJMH01005521">
    <property type="protein sequence ID" value="KAF0695040.1"/>
    <property type="molecule type" value="Genomic_DNA"/>
</dbReference>
<dbReference type="OrthoDB" id="442731at2759"/>
<dbReference type="EMBL" id="CAADRA010005542">
    <property type="protein sequence ID" value="VFT90948.1"/>
    <property type="molecule type" value="Genomic_DNA"/>
</dbReference>
<dbReference type="PROSITE" id="PS00022">
    <property type="entry name" value="EGF_1"/>
    <property type="match status" value="3"/>
</dbReference>
<dbReference type="AlphaFoldDB" id="A0A485KZV4"/>
<comment type="caution">
    <text evidence="3">Lacks conserved residue(s) required for the propagation of feature annotation.</text>
</comment>
<dbReference type="SMART" id="SM00181">
    <property type="entry name" value="EGF"/>
    <property type="match status" value="4"/>
</dbReference>
<evidence type="ECO:0000256" key="2">
    <source>
        <dbReference type="ARBA" id="ARBA00023157"/>
    </source>
</evidence>
<feature type="disulfide bond" evidence="3">
    <location>
        <begin position="39"/>
        <end position="48"/>
    </location>
</feature>
<evidence type="ECO:0000313" key="6">
    <source>
        <dbReference type="EMBL" id="KAF0695040.1"/>
    </source>
</evidence>
<evidence type="ECO:0000256" key="1">
    <source>
        <dbReference type="ARBA" id="ARBA00022729"/>
    </source>
</evidence>
<sequence length="1090" mass="114531">MKAATVAAVVAWLTCCVDAACVNFCSGHGFCNTFDVCQCTQGYFGGDCSLGAQITPLCRTHVVVAVHCPQGNAWGVISATDTAHQMTECSGRGICATSSGTCTCQTGFSGAACETIECIDSCSGRGRCITMEQLAATSLVASNLNDAPPFAYSPYVMWDADMIQGCLCDDGYTSNTCLISKCHTGVDPLSVNQTEEVQLISCTASYLQHTITLNYDTPPTAGTFVLQFGLQQTTPINFNAPAANAGGASMKEMLQTLTTIPSVTVSTRNAAGASFWDVTFPPTALEQHRFRPQWRSVERGNTRRYNLMRRVVEVQTFFCAADSGFLTLQYNKYLFGNIPYSALASDLVAKLQTYWKIGTVQVTYSQGTTLCQAAGNQVTIAFTLMYDRNFIGDLPELIIDTTNQAQRNGLYLGGLAPVVDAVATEVVKGLDTCNQVEVQSFVCGAMSGYFTMTFQGTTLSNIPFSIAAADLRTSMLSTFTTLLDIDVSYSSGATMVCDPIGQGTTTTIAFVIATTLGPNGNGDLGAITTDINNGGVNGLAHASPNLLQLTATAVEVVKGMRCVPLSSTFVANPTRQITSTVVNGGGGFIVGFRGQSTRMISATASAAQVTAALLTMSAITNITVTFTTGEACATPPNVIRLNFTQEFGNLPTVTVNPQGTPAMLQVFSSGAVEPTTLLASFDGTKDNMECSGRGDCNFGNGGYCQCYTGCVYVASNGRNLPATRAIHRDDCGAMSDFEVIHALQRQVVVVTACVRAAPNTNAHVLSGGEAAIAPNVGVCPFGLSWFSYPLANNVAHRNMAECSNAGQCDRTTALCMCSAPYTGPACEYMTCAGVSTQCSGHGRCLTLNELAPFVTVNGVLGGFTFGSDPNNPYTWEANKIQSCLCDPPFYGHDCSLVDCPHGDDPNTYLDMQEVQHIQCLATGGTFTITFRQQTTGPIPWNANLATVQQALQSLPTIQQVGLVFSGSSTTQACAATGSGVFTAVTFIYELGALPCLQVDKSLLENSVASDGTPGTGSLSVICGGATVSGRVSIVGTRENAVCSNHGVCDTQLGICNCHPYYASSDGLGNPGTRGDCGYRTLLAKSGDSAP</sequence>
<organism evidence="7 8">
    <name type="scientific">Aphanomyces stellatus</name>
    <dbReference type="NCBI Taxonomy" id="120398"/>
    <lineage>
        <taxon>Eukaryota</taxon>
        <taxon>Sar</taxon>
        <taxon>Stramenopiles</taxon>
        <taxon>Oomycota</taxon>
        <taxon>Saprolegniomycetes</taxon>
        <taxon>Saprolegniales</taxon>
        <taxon>Verrucalvaceae</taxon>
        <taxon>Aphanomyces</taxon>
    </lineage>
</organism>
<gene>
    <name evidence="7" type="primary">Aste57867_14121</name>
    <name evidence="6" type="ORF">As57867_014070</name>
    <name evidence="7" type="ORF">ASTE57867_14121</name>
</gene>
<name>A0A485KZV4_9STRA</name>
<keyword evidence="2 3" id="KW-1015">Disulfide bond</keyword>
<evidence type="ECO:0000259" key="5">
    <source>
        <dbReference type="PROSITE" id="PS50026"/>
    </source>
</evidence>
<reference evidence="7 8" key="1">
    <citation type="submission" date="2019-03" db="EMBL/GenBank/DDBJ databases">
        <authorList>
            <person name="Gaulin E."/>
            <person name="Dumas B."/>
        </authorList>
    </citation>
    <scope>NUCLEOTIDE SEQUENCE [LARGE SCALE GENOMIC DNA]</scope>
    <source>
        <strain evidence="7">CBS 568.67</strain>
    </source>
</reference>
<proteinExistence type="predicted"/>
<dbReference type="PANTHER" id="PTHR14949">
    <property type="entry name" value="EGF-LIKE-DOMAIN, MULTIPLE 7, 8"/>
    <property type="match status" value="1"/>
</dbReference>
<feature type="domain" description="EGF-like" evidence="5">
    <location>
        <begin position="80"/>
        <end position="114"/>
    </location>
</feature>
<feature type="domain" description="EGF-like" evidence="5">
    <location>
        <begin position="17"/>
        <end position="49"/>
    </location>
</feature>
<feature type="disulfide bond" evidence="3">
    <location>
        <begin position="21"/>
        <end position="31"/>
    </location>
</feature>
<feature type="signal peptide" evidence="4">
    <location>
        <begin position="1"/>
        <end position="19"/>
    </location>
</feature>
<evidence type="ECO:0000313" key="7">
    <source>
        <dbReference type="EMBL" id="VFT90948.1"/>
    </source>
</evidence>
<dbReference type="PROSITE" id="PS01186">
    <property type="entry name" value="EGF_2"/>
    <property type="match status" value="3"/>
</dbReference>
<dbReference type="PANTHER" id="PTHR14949:SF56">
    <property type="entry name" value="EGF-LIKE-DOMAIN, MULTIPLE 7"/>
    <property type="match status" value="1"/>
</dbReference>
<evidence type="ECO:0000256" key="4">
    <source>
        <dbReference type="SAM" id="SignalP"/>
    </source>
</evidence>
<keyword evidence="8" id="KW-1185">Reference proteome</keyword>
<accession>A0A485KZV4</accession>
<feature type="domain" description="EGF-like" evidence="5">
    <location>
        <begin position="793"/>
        <end position="827"/>
    </location>
</feature>
<reference evidence="6" key="2">
    <citation type="submission" date="2019-06" db="EMBL/GenBank/DDBJ databases">
        <title>Genomics analysis of Aphanomyces spp. identifies a new class of oomycete effector associated with host adaptation.</title>
        <authorList>
            <person name="Gaulin E."/>
        </authorList>
    </citation>
    <scope>NUCLEOTIDE SEQUENCE</scope>
    <source>
        <strain evidence="6">CBS 578.67</strain>
    </source>
</reference>
<dbReference type="InterPro" id="IPR050969">
    <property type="entry name" value="Dev_Signal_Modulators"/>
</dbReference>
<dbReference type="Gene3D" id="2.10.25.10">
    <property type="entry name" value="Laminin"/>
    <property type="match status" value="2"/>
</dbReference>
<evidence type="ECO:0000313" key="8">
    <source>
        <dbReference type="Proteomes" id="UP000332933"/>
    </source>
</evidence>
<evidence type="ECO:0000256" key="3">
    <source>
        <dbReference type="PROSITE-ProRule" id="PRU00076"/>
    </source>
</evidence>
<feature type="disulfide bond" evidence="3">
    <location>
        <begin position="817"/>
        <end position="826"/>
    </location>
</feature>
<keyword evidence="3" id="KW-0245">EGF-like domain</keyword>
<dbReference type="Proteomes" id="UP000332933">
    <property type="component" value="Unassembled WGS sequence"/>
</dbReference>
<feature type="chain" id="PRO_5036355501" evidence="4">
    <location>
        <begin position="20"/>
        <end position="1090"/>
    </location>
</feature>
<dbReference type="PROSITE" id="PS50026">
    <property type="entry name" value="EGF_3"/>
    <property type="match status" value="3"/>
</dbReference>
<dbReference type="InterPro" id="IPR013111">
    <property type="entry name" value="EGF_extracell"/>
</dbReference>